<dbReference type="InterPro" id="IPR011032">
    <property type="entry name" value="GroES-like_sf"/>
</dbReference>
<dbReference type="SMART" id="SM00829">
    <property type="entry name" value="PKS_ER"/>
    <property type="match status" value="1"/>
</dbReference>
<dbReference type="SUPFAM" id="SSF50129">
    <property type="entry name" value="GroES-like"/>
    <property type="match status" value="1"/>
</dbReference>
<dbReference type="InterPro" id="IPR020843">
    <property type="entry name" value="ER"/>
</dbReference>
<gene>
    <name evidence="4" type="ORF">GCM10010276_89350</name>
</gene>
<dbReference type="Pfam" id="PF08240">
    <property type="entry name" value="ADH_N"/>
    <property type="match status" value="1"/>
</dbReference>
<sequence>MRAAVYSSIGGPEVVEVAEVDMPVPGVSEIRIKVQAAALNPADASAWRGVFPAPPEGAAYGLGWDVAGVVDAVGPGSHWTPGQSVIAFSHGLPLGLNRGQAEYVVVPSQAIAEAPAGIDPVHAATIPLNGLTAAQSVELLGVQAGQTVLITGAEGAVGGYAVQLAKRRGAVVIAIDRSPGGEFATEVAGADVYVPASQTPAEDVRKVRPEGVDGVLDTARLGQAVIGAVADGGRFVTTRRDAMPQTERGIRVLLTQVGPDAAMLTTLSDLAAAGDLALRVAETYPLQEAAQAHARMVKGGLKGRVVLTME</sequence>
<keyword evidence="5" id="KW-1185">Reference proteome</keyword>
<protein>
    <submittedName>
        <fullName evidence="4">NADP-dependent oxidoreductase</fullName>
    </submittedName>
</protein>
<dbReference type="Gene3D" id="3.40.50.720">
    <property type="entry name" value="NAD(P)-binding Rossmann-like Domain"/>
    <property type="match status" value="1"/>
</dbReference>
<evidence type="ECO:0000313" key="4">
    <source>
        <dbReference type="EMBL" id="GAA2524182.1"/>
    </source>
</evidence>
<dbReference type="InterPro" id="IPR036291">
    <property type="entry name" value="NAD(P)-bd_dom_sf"/>
</dbReference>
<dbReference type="Gene3D" id="3.90.180.10">
    <property type="entry name" value="Medium-chain alcohol dehydrogenases, catalytic domain"/>
    <property type="match status" value="1"/>
</dbReference>
<evidence type="ECO:0000256" key="2">
    <source>
        <dbReference type="ARBA" id="ARBA00023002"/>
    </source>
</evidence>
<dbReference type="EMBL" id="BAAASG010000040">
    <property type="protein sequence ID" value="GAA2524182.1"/>
    <property type="molecule type" value="Genomic_DNA"/>
</dbReference>
<organism evidence="4 5">
    <name type="scientific">Streptomyces longisporus</name>
    <dbReference type="NCBI Taxonomy" id="1948"/>
    <lineage>
        <taxon>Bacteria</taxon>
        <taxon>Bacillati</taxon>
        <taxon>Actinomycetota</taxon>
        <taxon>Actinomycetes</taxon>
        <taxon>Kitasatosporales</taxon>
        <taxon>Streptomycetaceae</taxon>
        <taxon>Streptomyces</taxon>
    </lineage>
</organism>
<reference evidence="5" key="1">
    <citation type="journal article" date="2019" name="Int. J. Syst. Evol. Microbiol.">
        <title>The Global Catalogue of Microorganisms (GCM) 10K type strain sequencing project: providing services to taxonomists for standard genome sequencing and annotation.</title>
        <authorList>
            <consortium name="The Broad Institute Genomics Platform"/>
            <consortium name="The Broad Institute Genome Sequencing Center for Infectious Disease"/>
            <person name="Wu L."/>
            <person name="Ma J."/>
        </authorList>
    </citation>
    <scope>NUCLEOTIDE SEQUENCE [LARGE SCALE GENOMIC DNA]</scope>
    <source>
        <strain evidence="5">JCM 4395</strain>
    </source>
</reference>
<dbReference type="PANTHER" id="PTHR48106">
    <property type="entry name" value="QUINONE OXIDOREDUCTASE PIG3-RELATED"/>
    <property type="match status" value="1"/>
</dbReference>
<name>A0ABP6AVD8_STRLO</name>
<proteinExistence type="predicted"/>
<evidence type="ECO:0000259" key="3">
    <source>
        <dbReference type="SMART" id="SM00829"/>
    </source>
</evidence>
<keyword evidence="2" id="KW-0560">Oxidoreductase</keyword>
<dbReference type="Pfam" id="PF13602">
    <property type="entry name" value="ADH_zinc_N_2"/>
    <property type="match status" value="1"/>
</dbReference>
<dbReference type="CDD" id="cd05289">
    <property type="entry name" value="MDR_like_2"/>
    <property type="match status" value="1"/>
</dbReference>
<dbReference type="InterPro" id="IPR013154">
    <property type="entry name" value="ADH-like_N"/>
</dbReference>
<dbReference type="SUPFAM" id="SSF51735">
    <property type="entry name" value="NAD(P)-binding Rossmann-fold domains"/>
    <property type="match status" value="1"/>
</dbReference>
<keyword evidence="1" id="KW-0521">NADP</keyword>
<dbReference type="RefSeq" id="WP_344407104.1">
    <property type="nucleotide sequence ID" value="NZ_BAAASG010000040.1"/>
</dbReference>
<accession>A0ABP6AVD8</accession>
<dbReference type="Proteomes" id="UP001501777">
    <property type="component" value="Unassembled WGS sequence"/>
</dbReference>
<comment type="caution">
    <text evidence="4">The sequence shown here is derived from an EMBL/GenBank/DDBJ whole genome shotgun (WGS) entry which is preliminary data.</text>
</comment>
<dbReference type="PANTHER" id="PTHR48106:SF18">
    <property type="entry name" value="QUINONE OXIDOREDUCTASE PIG3"/>
    <property type="match status" value="1"/>
</dbReference>
<evidence type="ECO:0000256" key="1">
    <source>
        <dbReference type="ARBA" id="ARBA00022857"/>
    </source>
</evidence>
<evidence type="ECO:0000313" key="5">
    <source>
        <dbReference type="Proteomes" id="UP001501777"/>
    </source>
</evidence>
<feature type="domain" description="Enoyl reductase (ER)" evidence="3">
    <location>
        <begin position="10"/>
        <end position="307"/>
    </location>
</feature>